<dbReference type="eggNOG" id="COG1316">
    <property type="taxonomic scope" value="Bacteria"/>
</dbReference>
<keyword evidence="5" id="KW-1185">Reference proteome</keyword>
<dbReference type="RefSeq" id="WP_015780475.1">
    <property type="nucleotide sequence ID" value="NC_013169.1"/>
</dbReference>
<evidence type="ECO:0000259" key="3">
    <source>
        <dbReference type="Pfam" id="PF13399"/>
    </source>
</evidence>
<proteinExistence type="predicted"/>
<gene>
    <name evidence="4" type="ordered locus">Ksed_25980</name>
</gene>
<dbReference type="InterPro" id="IPR050922">
    <property type="entry name" value="LytR/CpsA/Psr_CW_biosynth"/>
</dbReference>
<dbReference type="InterPro" id="IPR027381">
    <property type="entry name" value="LytR/CpsA/Psr_C"/>
</dbReference>
<evidence type="ECO:0000256" key="1">
    <source>
        <dbReference type="SAM" id="MobiDB-lite"/>
    </source>
</evidence>
<dbReference type="PANTHER" id="PTHR33392">
    <property type="entry name" value="POLYISOPRENYL-TEICHOIC ACID--PEPTIDOGLYCAN TEICHOIC ACID TRANSFERASE TAGU"/>
    <property type="match status" value="1"/>
</dbReference>
<dbReference type="KEGG" id="kse:Ksed_25980"/>
<evidence type="ECO:0000313" key="5">
    <source>
        <dbReference type="Proteomes" id="UP000006666"/>
    </source>
</evidence>
<accession>C7NGN2</accession>
<dbReference type="Proteomes" id="UP000006666">
    <property type="component" value="Chromosome"/>
</dbReference>
<feature type="chain" id="PRO_5039571332" description="LytR/CpsA/Psr regulator C-terminal domain-containing protein" evidence="2">
    <location>
        <begin position="20"/>
        <end position="264"/>
    </location>
</feature>
<feature type="region of interest" description="Disordered" evidence="1">
    <location>
        <begin position="240"/>
        <end position="264"/>
    </location>
</feature>
<organism evidence="4 5">
    <name type="scientific">Kytococcus sedentarius (strain ATCC 14392 / DSM 20547 / JCM 11482 / CCUG 33030 / NBRC 15357 / NCTC 11040 / CCM 314 / 541)</name>
    <name type="common">Micrococcus sedentarius</name>
    <dbReference type="NCBI Taxonomy" id="478801"/>
    <lineage>
        <taxon>Bacteria</taxon>
        <taxon>Bacillati</taxon>
        <taxon>Actinomycetota</taxon>
        <taxon>Actinomycetes</taxon>
        <taxon>Micrococcales</taxon>
        <taxon>Kytococcaceae</taxon>
        <taxon>Kytococcus</taxon>
    </lineage>
</organism>
<dbReference type="AlphaFoldDB" id="C7NGN2"/>
<feature type="domain" description="LytR/CpsA/Psr regulator C-terminal" evidence="3">
    <location>
        <begin position="152"/>
        <end position="239"/>
    </location>
</feature>
<dbReference type="Gene3D" id="3.30.70.2390">
    <property type="match status" value="2"/>
</dbReference>
<feature type="domain" description="LytR/CpsA/Psr regulator C-terminal" evidence="3">
    <location>
        <begin position="53"/>
        <end position="138"/>
    </location>
</feature>
<protein>
    <recommendedName>
        <fullName evidence="3">LytR/CpsA/Psr regulator C-terminal domain-containing protein</fullName>
    </recommendedName>
</protein>
<reference evidence="4 5" key="1">
    <citation type="journal article" date="2009" name="Stand. Genomic Sci.">
        <title>Complete genome sequence of Kytococcus sedentarius type strain (541).</title>
        <authorList>
            <person name="Sims D."/>
            <person name="Brettin T."/>
            <person name="Detter J.C."/>
            <person name="Han C."/>
            <person name="Lapidus A."/>
            <person name="Copeland A."/>
            <person name="Glavina Del Rio T."/>
            <person name="Nolan M."/>
            <person name="Chen F."/>
            <person name="Lucas S."/>
            <person name="Tice H."/>
            <person name="Cheng J.F."/>
            <person name="Bruce D."/>
            <person name="Goodwin L."/>
            <person name="Pitluck S."/>
            <person name="Ovchinnikova G."/>
            <person name="Pati A."/>
            <person name="Ivanova N."/>
            <person name="Mavrommatis K."/>
            <person name="Chen A."/>
            <person name="Palaniappan K."/>
            <person name="D'haeseleer P."/>
            <person name="Chain P."/>
            <person name="Bristow J."/>
            <person name="Eisen J.A."/>
            <person name="Markowitz V."/>
            <person name="Hugenholtz P."/>
            <person name="Schneider S."/>
            <person name="Goker M."/>
            <person name="Pukall R."/>
            <person name="Kyrpides N.C."/>
            <person name="Klenk H.P."/>
        </authorList>
    </citation>
    <scope>NUCLEOTIDE SEQUENCE [LARGE SCALE GENOMIC DNA]</scope>
    <source>
        <strain evidence="5">ATCC 14392 / DSM 20547 / JCM 11482 / CCUG 33030 / NBRC 15357 / NCTC 11040 / CCM 314 / 541</strain>
    </source>
</reference>
<evidence type="ECO:0000313" key="4">
    <source>
        <dbReference type="EMBL" id="ACV07554.1"/>
    </source>
</evidence>
<evidence type="ECO:0000256" key="2">
    <source>
        <dbReference type="SAM" id="SignalP"/>
    </source>
</evidence>
<dbReference type="PROSITE" id="PS51257">
    <property type="entry name" value="PROKAR_LIPOPROTEIN"/>
    <property type="match status" value="1"/>
</dbReference>
<dbReference type="EMBL" id="CP001686">
    <property type="protein sequence ID" value="ACV07554.1"/>
    <property type="molecule type" value="Genomic_DNA"/>
</dbReference>
<sequence length="264" mass="27939">MHPRLVCAAAALLSTALLGGCSSLTTEVAYPQDPVPGHCENWPDLEEVDRAKVQVSVLNNGAGAGAAATAARELEARGFTVLTTGNENEDAPGNAAIVRYGEMGLSAARTVAQQIEGAQLLRDSRRDPTVDVILGEQFEQLARQPAAQPDEVQMNVYNTTSAVGLAGDTADAMRGRGFTVDQVGNDPERKWYPDRTAVIRHGAASEPMARTVAAQVPDAVLSDDGRTDQTVDLVLGARFEGPTPEYTEPEAVPEVEQGDKIGCE</sequence>
<name>C7NGN2_KYTSD</name>
<dbReference type="PANTHER" id="PTHR33392:SF6">
    <property type="entry name" value="POLYISOPRENYL-TEICHOIC ACID--PEPTIDOGLYCAN TEICHOIC ACID TRANSFERASE TAGU"/>
    <property type="match status" value="1"/>
</dbReference>
<dbReference type="HOGENOM" id="CLU_1052860_0_0_11"/>
<keyword evidence="2" id="KW-0732">Signal</keyword>
<feature type="signal peptide" evidence="2">
    <location>
        <begin position="1"/>
        <end position="19"/>
    </location>
</feature>
<dbReference type="Pfam" id="PF13399">
    <property type="entry name" value="LytR_C"/>
    <property type="match status" value="2"/>
</dbReference>
<dbReference type="STRING" id="478801.Ksed_25980"/>